<sequence>MIRLGSQIRLTRSEIERLQWLTAIEPVGIRTVADLQDYVARCKAHYWGSSLDTQFLHWMIDKEVALCLAA</sequence>
<name>A0A2N8KK48_9BURK</name>
<evidence type="ECO:0000313" key="2">
    <source>
        <dbReference type="Proteomes" id="UP000235994"/>
    </source>
</evidence>
<proteinExistence type="predicted"/>
<dbReference type="EMBL" id="POQS01000002">
    <property type="protein sequence ID" value="PND33826.1"/>
    <property type="molecule type" value="Genomic_DNA"/>
</dbReference>
<comment type="caution">
    <text evidence="1">The sequence shown here is derived from an EMBL/GenBank/DDBJ whole genome shotgun (WGS) entry which is preliminary data.</text>
</comment>
<accession>A0A2N8KK48</accession>
<dbReference type="RefSeq" id="WP_102771907.1">
    <property type="nucleotide sequence ID" value="NZ_POQS01000002.1"/>
</dbReference>
<protein>
    <submittedName>
        <fullName evidence="1">Uncharacterized protein</fullName>
    </submittedName>
</protein>
<reference evidence="1 2" key="1">
    <citation type="submission" date="2018-01" db="EMBL/GenBank/DDBJ databases">
        <title>The draft genome of an aniline degradation strain ANB-1.</title>
        <authorList>
            <person name="Zhang L."/>
            <person name="Jiang J."/>
        </authorList>
    </citation>
    <scope>NUCLEOTIDE SEQUENCE [LARGE SCALE GENOMIC DNA]</scope>
    <source>
        <strain evidence="1 2">ANB-1</strain>
    </source>
</reference>
<organism evidence="1 2">
    <name type="scientific">Achromobacter pulmonis</name>
    <dbReference type="NCBI Taxonomy" id="1389932"/>
    <lineage>
        <taxon>Bacteria</taxon>
        <taxon>Pseudomonadati</taxon>
        <taxon>Pseudomonadota</taxon>
        <taxon>Betaproteobacteria</taxon>
        <taxon>Burkholderiales</taxon>
        <taxon>Alcaligenaceae</taxon>
        <taxon>Achromobacter</taxon>
    </lineage>
</organism>
<evidence type="ECO:0000313" key="1">
    <source>
        <dbReference type="EMBL" id="PND33826.1"/>
    </source>
</evidence>
<dbReference type="AlphaFoldDB" id="A0A2N8KK48"/>
<keyword evidence="2" id="KW-1185">Reference proteome</keyword>
<dbReference type="Proteomes" id="UP000235994">
    <property type="component" value="Unassembled WGS sequence"/>
</dbReference>
<gene>
    <name evidence="1" type="ORF">C1I89_06065</name>
</gene>